<keyword evidence="5" id="KW-1185">Reference proteome</keyword>
<protein>
    <submittedName>
        <fullName evidence="4">Short-chain dehydrogenase</fullName>
    </submittedName>
</protein>
<dbReference type="Pfam" id="PF00106">
    <property type="entry name" value="adh_short"/>
    <property type="match status" value="1"/>
</dbReference>
<evidence type="ECO:0000256" key="2">
    <source>
        <dbReference type="ARBA" id="ARBA00023002"/>
    </source>
</evidence>
<keyword evidence="2" id="KW-0560">Oxidoreductase</keyword>
<accession>A0A363UML8</accession>
<comment type="caution">
    <text evidence="4">The sequence shown here is derived from an EMBL/GenBank/DDBJ whole genome shotgun (WGS) entry which is preliminary data.</text>
</comment>
<dbReference type="SUPFAM" id="SSF51735">
    <property type="entry name" value="NAD(P)-binding Rossmann-fold domains"/>
    <property type="match status" value="1"/>
</dbReference>
<dbReference type="PANTHER" id="PTHR44196">
    <property type="entry name" value="DEHYDROGENASE/REDUCTASE SDR FAMILY MEMBER 7B"/>
    <property type="match status" value="1"/>
</dbReference>
<reference evidence="4 5" key="1">
    <citation type="submission" date="2018-05" db="EMBL/GenBank/DDBJ databases">
        <title>Abyssibacter profundi OUC007T gen. nov., sp. nov, a marine bacterium isolated from seawater of the Mariana Trench.</title>
        <authorList>
            <person name="Zhou S."/>
        </authorList>
    </citation>
    <scope>NUCLEOTIDE SEQUENCE [LARGE SCALE GENOMIC DNA]</scope>
    <source>
        <strain evidence="4 5">OUC007</strain>
    </source>
</reference>
<name>A0A363UML8_9GAMM</name>
<dbReference type="PRINTS" id="PR00080">
    <property type="entry name" value="SDRFAMILY"/>
</dbReference>
<dbReference type="Gene3D" id="3.40.50.720">
    <property type="entry name" value="NAD(P)-binding Rossmann-like Domain"/>
    <property type="match status" value="1"/>
</dbReference>
<evidence type="ECO:0000256" key="1">
    <source>
        <dbReference type="ARBA" id="ARBA00006484"/>
    </source>
</evidence>
<dbReference type="Proteomes" id="UP000251800">
    <property type="component" value="Unassembled WGS sequence"/>
</dbReference>
<evidence type="ECO:0000256" key="3">
    <source>
        <dbReference type="RuleBase" id="RU000363"/>
    </source>
</evidence>
<evidence type="ECO:0000313" key="4">
    <source>
        <dbReference type="EMBL" id="PWN56667.1"/>
    </source>
</evidence>
<dbReference type="InterPro" id="IPR036291">
    <property type="entry name" value="NAD(P)-bd_dom_sf"/>
</dbReference>
<dbReference type="EMBL" id="QEQK01000005">
    <property type="protein sequence ID" value="PWN56667.1"/>
    <property type="molecule type" value="Genomic_DNA"/>
</dbReference>
<proteinExistence type="inferred from homology"/>
<dbReference type="AlphaFoldDB" id="A0A363UML8"/>
<dbReference type="CDD" id="cd05233">
    <property type="entry name" value="SDR_c"/>
    <property type="match status" value="1"/>
</dbReference>
<organism evidence="4 5">
    <name type="scientific">Abyssibacter profundi</name>
    <dbReference type="NCBI Taxonomy" id="2182787"/>
    <lineage>
        <taxon>Bacteria</taxon>
        <taxon>Pseudomonadati</taxon>
        <taxon>Pseudomonadota</taxon>
        <taxon>Gammaproteobacteria</taxon>
        <taxon>Chromatiales</taxon>
        <taxon>Oceanococcaceae</taxon>
        <taxon>Abyssibacter</taxon>
    </lineage>
</organism>
<gene>
    <name evidence="4" type="ORF">DEH80_07605</name>
</gene>
<comment type="similarity">
    <text evidence="1 3">Belongs to the short-chain dehydrogenases/reductases (SDR) family.</text>
</comment>
<dbReference type="GO" id="GO:0016020">
    <property type="term" value="C:membrane"/>
    <property type="evidence" value="ECO:0007669"/>
    <property type="project" value="TreeGrafter"/>
</dbReference>
<sequence length="288" mass="30726">MFESHEFVRVINECQNPCDPLLAGERFASLFMSKDRISGRKILITGASSGIGRAGAIQLAERGAEVLLMARRAEELDAVVTDITAAGGKASAFPIDLTDAAAVDTLMTSIHATHGKIDVLINNAGRSIRRSATQSLERLHDYDRCMQINYFAPLRLIHHVLPPMLEAGDGHVINVLTWGTLMPAAYFSAYTASKSALGAAAQGMDAELRSQGVAFTGLHYPLVHTAMSAPTEHYKSMPGMSTKKAGSWMVKAVKNRPARIAPPYAVAAGLGNTLLPGPSASVAGRLKF</sequence>
<dbReference type="GO" id="GO:0016491">
    <property type="term" value="F:oxidoreductase activity"/>
    <property type="evidence" value="ECO:0007669"/>
    <property type="project" value="UniProtKB-KW"/>
</dbReference>
<dbReference type="PRINTS" id="PR00081">
    <property type="entry name" value="GDHRDH"/>
</dbReference>
<evidence type="ECO:0000313" key="5">
    <source>
        <dbReference type="Proteomes" id="UP000251800"/>
    </source>
</evidence>
<dbReference type="PANTHER" id="PTHR44196:SF1">
    <property type="entry name" value="DEHYDROGENASE_REDUCTASE SDR FAMILY MEMBER 7B"/>
    <property type="match status" value="1"/>
</dbReference>
<dbReference type="InterPro" id="IPR002347">
    <property type="entry name" value="SDR_fam"/>
</dbReference>